<dbReference type="InterPro" id="IPR018466">
    <property type="entry name" value="Kre9/Knh1-like_N"/>
</dbReference>
<gene>
    <name evidence="5" type="ORF">FISHEDRAFT_57757</name>
</gene>
<dbReference type="PANTHER" id="PTHR35185">
    <property type="entry name" value="SERINE/THREONINE-RICH PROTEIN ADG2-RELATED"/>
    <property type="match status" value="1"/>
</dbReference>
<protein>
    <recommendedName>
        <fullName evidence="4">Yeast cell wall synthesis Kre9/Knh1-like N-terminal domain-containing protein</fullName>
    </recommendedName>
</protein>
<feature type="region of interest" description="Disordered" evidence="2">
    <location>
        <begin position="125"/>
        <end position="161"/>
    </location>
</feature>
<keyword evidence="1 3" id="KW-0732">Signal</keyword>
<dbReference type="Pfam" id="PF10342">
    <property type="entry name" value="Kre9_KNH"/>
    <property type="match status" value="1"/>
</dbReference>
<evidence type="ECO:0000256" key="3">
    <source>
        <dbReference type="SAM" id="SignalP"/>
    </source>
</evidence>
<organism evidence="5 6">
    <name type="scientific">Fistulina hepatica ATCC 64428</name>
    <dbReference type="NCBI Taxonomy" id="1128425"/>
    <lineage>
        <taxon>Eukaryota</taxon>
        <taxon>Fungi</taxon>
        <taxon>Dikarya</taxon>
        <taxon>Basidiomycota</taxon>
        <taxon>Agaricomycotina</taxon>
        <taxon>Agaricomycetes</taxon>
        <taxon>Agaricomycetidae</taxon>
        <taxon>Agaricales</taxon>
        <taxon>Fistulinaceae</taxon>
        <taxon>Fistulina</taxon>
    </lineage>
</organism>
<feature type="domain" description="Yeast cell wall synthesis Kre9/Knh1-like N-terminal" evidence="4">
    <location>
        <begin position="21"/>
        <end position="114"/>
    </location>
</feature>
<evidence type="ECO:0000256" key="2">
    <source>
        <dbReference type="SAM" id="MobiDB-lite"/>
    </source>
</evidence>
<evidence type="ECO:0000313" key="5">
    <source>
        <dbReference type="EMBL" id="KIY50035.1"/>
    </source>
</evidence>
<dbReference type="Proteomes" id="UP000054144">
    <property type="component" value="Unassembled WGS sequence"/>
</dbReference>
<evidence type="ECO:0000313" key="6">
    <source>
        <dbReference type="Proteomes" id="UP000054144"/>
    </source>
</evidence>
<dbReference type="PANTHER" id="PTHR35185:SF1">
    <property type="entry name" value="UPF0619 GPI-ANCHORED MEMBRANE PROTEIN C1322.10"/>
    <property type="match status" value="1"/>
</dbReference>
<dbReference type="OrthoDB" id="5316007at2759"/>
<dbReference type="EMBL" id="KN881694">
    <property type="protein sequence ID" value="KIY50035.1"/>
    <property type="molecule type" value="Genomic_DNA"/>
</dbReference>
<evidence type="ECO:0000259" key="4">
    <source>
        <dbReference type="Pfam" id="PF10342"/>
    </source>
</evidence>
<accession>A0A0D7AI83</accession>
<proteinExistence type="predicted"/>
<sequence length="211" mass="20844">MRCSLITFVLASTALAYEITSPNADEGWTNSGAQTVSWSTVSTDASNFTILLINQSNNQDYSQVLDSLVEGDLDTISVNAPSGGWPTGSDYRVNFVKSSEETSTIYAQSDEFNITAVASSSAASGSSTAASSSGSSTAASSSGSSSAATTKSTSGTTATATEATGSTATLASATGSSASAAASSKSSSGAVSNVAQKGLIGLAAVLGFMTL</sequence>
<reference evidence="5 6" key="1">
    <citation type="journal article" date="2015" name="Fungal Genet. Biol.">
        <title>Evolution of novel wood decay mechanisms in Agaricales revealed by the genome sequences of Fistulina hepatica and Cylindrobasidium torrendii.</title>
        <authorList>
            <person name="Floudas D."/>
            <person name="Held B.W."/>
            <person name="Riley R."/>
            <person name="Nagy L.G."/>
            <person name="Koehler G."/>
            <person name="Ransdell A.S."/>
            <person name="Younus H."/>
            <person name="Chow J."/>
            <person name="Chiniquy J."/>
            <person name="Lipzen A."/>
            <person name="Tritt A."/>
            <person name="Sun H."/>
            <person name="Haridas S."/>
            <person name="LaButti K."/>
            <person name="Ohm R.A."/>
            <person name="Kues U."/>
            <person name="Blanchette R.A."/>
            <person name="Grigoriev I.V."/>
            <person name="Minto R.E."/>
            <person name="Hibbett D.S."/>
        </authorList>
    </citation>
    <scope>NUCLEOTIDE SEQUENCE [LARGE SCALE GENOMIC DNA]</scope>
    <source>
        <strain evidence="5 6">ATCC 64428</strain>
    </source>
</reference>
<name>A0A0D7AI83_9AGAR</name>
<dbReference type="AlphaFoldDB" id="A0A0D7AI83"/>
<feature type="signal peptide" evidence="3">
    <location>
        <begin position="1"/>
        <end position="16"/>
    </location>
</feature>
<dbReference type="InterPro" id="IPR052479">
    <property type="entry name" value="GPI-anchor_Adhesion_Reg"/>
</dbReference>
<keyword evidence="6" id="KW-1185">Reference proteome</keyword>
<feature type="chain" id="PRO_5002316358" description="Yeast cell wall synthesis Kre9/Knh1-like N-terminal domain-containing protein" evidence="3">
    <location>
        <begin position="17"/>
        <end position="211"/>
    </location>
</feature>
<evidence type="ECO:0000256" key="1">
    <source>
        <dbReference type="ARBA" id="ARBA00022729"/>
    </source>
</evidence>